<reference evidence="2" key="1">
    <citation type="submission" date="2023-07" db="EMBL/GenBank/DDBJ databases">
        <title>Two novel species in the genus Flavivirga.</title>
        <authorList>
            <person name="Kwon K."/>
        </authorList>
    </citation>
    <scope>NUCLEOTIDE SEQUENCE</scope>
    <source>
        <strain evidence="2">KACC 14157</strain>
    </source>
</reference>
<dbReference type="InterPro" id="IPR036116">
    <property type="entry name" value="FN3_sf"/>
</dbReference>
<evidence type="ECO:0000313" key="2">
    <source>
        <dbReference type="EMBL" id="MDO5988641.1"/>
    </source>
</evidence>
<dbReference type="InterPro" id="IPR013783">
    <property type="entry name" value="Ig-like_fold"/>
</dbReference>
<dbReference type="SUPFAM" id="SSF49265">
    <property type="entry name" value="Fibronectin type III"/>
    <property type="match status" value="1"/>
</dbReference>
<feature type="region of interest" description="Disordered" evidence="1">
    <location>
        <begin position="21"/>
        <end position="41"/>
    </location>
</feature>
<evidence type="ECO:0000313" key="3">
    <source>
        <dbReference type="Proteomes" id="UP001176891"/>
    </source>
</evidence>
<gene>
    <name evidence="2" type="ORF">Q4Q39_14610</name>
</gene>
<dbReference type="PROSITE" id="PS51257">
    <property type="entry name" value="PROKAR_LIPOPROTEIN"/>
    <property type="match status" value="1"/>
</dbReference>
<accession>A0ABT8X414</accession>
<feature type="compositionally biased region" description="Polar residues" evidence="1">
    <location>
        <begin position="30"/>
        <end position="40"/>
    </location>
</feature>
<evidence type="ECO:0008006" key="4">
    <source>
        <dbReference type="Google" id="ProtNLM"/>
    </source>
</evidence>
<evidence type="ECO:0000256" key="1">
    <source>
        <dbReference type="SAM" id="MobiDB-lite"/>
    </source>
</evidence>
<dbReference type="EMBL" id="JAUOEM010000005">
    <property type="protein sequence ID" value="MDO5988641.1"/>
    <property type="molecule type" value="Genomic_DNA"/>
</dbReference>
<dbReference type="Proteomes" id="UP001176891">
    <property type="component" value="Unassembled WGS sequence"/>
</dbReference>
<organism evidence="2 3">
    <name type="scientific">Flavivirga amylovorans</name>
    <dbReference type="NCBI Taxonomy" id="870486"/>
    <lineage>
        <taxon>Bacteria</taxon>
        <taxon>Pseudomonadati</taxon>
        <taxon>Bacteroidota</taxon>
        <taxon>Flavobacteriia</taxon>
        <taxon>Flavobacteriales</taxon>
        <taxon>Flavobacteriaceae</taxon>
        <taxon>Flavivirga</taxon>
    </lineage>
</organism>
<dbReference type="RefSeq" id="WP_303283292.1">
    <property type="nucleotide sequence ID" value="NZ_BAABCZ010000004.1"/>
</dbReference>
<name>A0ABT8X414_9FLAO</name>
<proteinExistence type="predicted"/>
<protein>
    <recommendedName>
        <fullName evidence="4">Fibronectin type-III domain-containing protein</fullName>
    </recommendedName>
</protein>
<comment type="caution">
    <text evidence="2">The sequence shown here is derived from an EMBL/GenBank/DDBJ whole genome shotgun (WGS) entry which is preliminary data.</text>
</comment>
<sequence>MRPLVYILCLAFLTLGCSKSSDDGVDEGQNPENPDGNPNQGAELAVNLVFPHKDGLCNLGTDITPTQSTVLFEWQASDIAENYTIVIEDLTTGTIIQAETTEDKVPVTINRATPHAWYVESSSGSKSEKSDTWKFFNAGPGVQTYAPFPAVLDAPAMALSISTASVTLQWTGSDVDDDIVGYDVYLGTSNNPSIHASDLTANELNVSVTSGTVYYWKIVTKDEVGNASDSDIFQFRVL</sequence>
<dbReference type="Gene3D" id="2.60.40.10">
    <property type="entry name" value="Immunoglobulins"/>
    <property type="match status" value="1"/>
</dbReference>
<keyword evidence="3" id="KW-1185">Reference proteome</keyword>